<sequence>MRRTLFFLAGVAFGAGLLIMLSAGSGAGTPFGVAFCAFLVVGTAIGGRWGPGPVAKGRRAPHLARAGVATAALCAVAAGMLAWRPSVGDGLPVAQFLGCMAAGALLMVPVGLMGREPRDDERALIDS</sequence>
<feature type="transmembrane region" description="Helical" evidence="1">
    <location>
        <begin position="63"/>
        <end position="83"/>
    </location>
</feature>
<proteinExistence type="predicted"/>
<keyword evidence="1" id="KW-1133">Transmembrane helix</keyword>
<dbReference type="OrthoDB" id="5191214at2"/>
<dbReference type="RefSeq" id="WP_097319608.1">
    <property type="nucleotide sequence ID" value="NZ_OBDY01000003.1"/>
</dbReference>
<keyword evidence="1" id="KW-0812">Transmembrane</keyword>
<feature type="transmembrane region" description="Helical" evidence="1">
    <location>
        <begin position="31"/>
        <end position="51"/>
    </location>
</feature>
<dbReference type="Proteomes" id="UP000219612">
    <property type="component" value="Unassembled WGS sequence"/>
</dbReference>
<evidence type="ECO:0000313" key="2">
    <source>
        <dbReference type="EMBL" id="SNY30031.1"/>
    </source>
</evidence>
<keyword evidence="1" id="KW-0472">Membrane</keyword>
<keyword evidence="3" id="KW-1185">Reference proteome</keyword>
<dbReference type="EMBL" id="OBDY01000003">
    <property type="protein sequence ID" value="SNY30031.1"/>
    <property type="molecule type" value="Genomic_DNA"/>
</dbReference>
<reference evidence="2 3" key="1">
    <citation type="submission" date="2017-09" db="EMBL/GenBank/DDBJ databases">
        <authorList>
            <person name="Ehlers B."/>
            <person name="Leendertz F.H."/>
        </authorList>
    </citation>
    <scope>NUCLEOTIDE SEQUENCE [LARGE SCALE GENOMIC DNA]</scope>
    <source>
        <strain evidence="2 3">CGMCC 4.6857</strain>
    </source>
</reference>
<evidence type="ECO:0000313" key="3">
    <source>
        <dbReference type="Proteomes" id="UP000219612"/>
    </source>
</evidence>
<feature type="transmembrane region" description="Helical" evidence="1">
    <location>
        <begin position="5"/>
        <end position="25"/>
    </location>
</feature>
<accession>A0A285H679</accession>
<gene>
    <name evidence="2" type="ORF">SAMN05421748_103340</name>
</gene>
<feature type="transmembrane region" description="Helical" evidence="1">
    <location>
        <begin position="95"/>
        <end position="114"/>
    </location>
</feature>
<evidence type="ECO:0000256" key="1">
    <source>
        <dbReference type="SAM" id="Phobius"/>
    </source>
</evidence>
<protein>
    <submittedName>
        <fullName evidence="2">Uncharacterized protein</fullName>
    </submittedName>
</protein>
<organism evidence="2 3">
    <name type="scientific">Paractinoplanes atraurantiacus</name>
    <dbReference type="NCBI Taxonomy" id="1036182"/>
    <lineage>
        <taxon>Bacteria</taxon>
        <taxon>Bacillati</taxon>
        <taxon>Actinomycetota</taxon>
        <taxon>Actinomycetes</taxon>
        <taxon>Micromonosporales</taxon>
        <taxon>Micromonosporaceae</taxon>
        <taxon>Paractinoplanes</taxon>
    </lineage>
</organism>
<dbReference type="AlphaFoldDB" id="A0A285H679"/>
<name>A0A285H679_9ACTN</name>